<comment type="caution">
    <text evidence="1">The sequence shown here is derived from an EMBL/GenBank/DDBJ whole genome shotgun (WGS) entry which is preliminary data.</text>
</comment>
<dbReference type="OrthoDB" id="3251205at2759"/>
<reference evidence="1" key="1">
    <citation type="journal article" date="2020" name="New Phytol.">
        <title>Comparative genomics reveals dynamic genome evolution in host specialist ectomycorrhizal fungi.</title>
        <authorList>
            <person name="Lofgren L.A."/>
            <person name="Nguyen N.H."/>
            <person name="Vilgalys R."/>
            <person name="Ruytinx J."/>
            <person name="Liao H.L."/>
            <person name="Branco S."/>
            <person name="Kuo A."/>
            <person name="LaButti K."/>
            <person name="Lipzen A."/>
            <person name="Andreopoulos W."/>
            <person name="Pangilinan J."/>
            <person name="Riley R."/>
            <person name="Hundley H."/>
            <person name="Na H."/>
            <person name="Barry K."/>
            <person name="Grigoriev I.V."/>
            <person name="Stajich J.E."/>
            <person name="Kennedy P.G."/>
        </authorList>
    </citation>
    <scope>NUCLEOTIDE SEQUENCE</scope>
    <source>
        <strain evidence="1">DOB743</strain>
    </source>
</reference>
<organism evidence="1 2">
    <name type="scientific">Suillus placidus</name>
    <dbReference type="NCBI Taxonomy" id="48579"/>
    <lineage>
        <taxon>Eukaryota</taxon>
        <taxon>Fungi</taxon>
        <taxon>Dikarya</taxon>
        <taxon>Basidiomycota</taxon>
        <taxon>Agaricomycotina</taxon>
        <taxon>Agaricomycetes</taxon>
        <taxon>Agaricomycetidae</taxon>
        <taxon>Boletales</taxon>
        <taxon>Suillineae</taxon>
        <taxon>Suillaceae</taxon>
        <taxon>Suillus</taxon>
    </lineage>
</organism>
<sequence>MVGAFHGHLDWHPMYIHRHQVIEEHYTFWDTHKYVALSTFLWNHYREALKSVQMLTAELKAIKCELGLSDGDFPGFFAEDHIYLETLKHLPPRDQLCIHYVEVLNELTGQRADWDVPCKAGNNALTGTNATILKQINQVLKQACVHMDSSYAKLQNAEMLVAHCKTLLSVDERWIIGSKEYSGFKEEATLRKYCAVLDELEHLSHKIV</sequence>
<name>A0A9P6ZWH6_9AGAM</name>
<dbReference type="Proteomes" id="UP000714275">
    <property type="component" value="Unassembled WGS sequence"/>
</dbReference>
<evidence type="ECO:0000313" key="1">
    <source>
        <dbReference type="EMBL" id="KAG1778084.1"/>
    </source>
</evidence>
<keyword evidence="2" id="KW-1185">Reference proteome</keyword>
<proteinExistence type="predicted"/>
<accession>A0A9P6ZWH6</accession>
<dbReference type="AlphaFoldDB" id="A0A9P6ZWH6"/>
<protein>
    <submittedName>
        <fullName evidence="1">Uncharacterized protein</fullName>
    </submittedName>
</protein>
<gene>
    <name evidence="1" type="ORF">EV702DRAFT_1179093</name>
</gene>
<evidence type="ECO:0000313" key="2">
    <source>
        <dbReference type="Proteomes" id="UP000714275"/>
    </source>
</evidence>
<dbReference type="EMBL" id="JABBWD010000017">
    <property type="protein sequence ID" value="KAG1778084.1"/>
    <property type="molecule type" value="Genomic_DNA"/>
</dbReference>